<dbReference type="GeneID" id="123155950"/>
<keyword evidence="6" id="KW-0175">Coiled coil</keyword>
<evidence type="ECO:0000256" key="1">
    <source>
        <dbReference type="ARBA" id="ARBA00008894"/>
    </source>
</evidence>
<evidence type="ECO:0000313" key="11">
    <source>
        <dbReference type="EnsemblPlants" id="TraesCS7B02G164000.1"/>
    </source>
</evidence>
<evidence type="ECO:0000256" key="3">
    <source>
        <dbReference type="ARBA" id="ARBA00022737"/>
    </source>
</evidence>
<dbReference type="Gene3D" id="1.10.8.430">
    <property type="entry name" value="Helical domain of apoptotic protease-activating factors"/>
    <property type="match status" value="1"/>
</dbReference>
<dbReference type="InterPro" id="IPR002182">
    <property type="entry name" value="NB-ARC"/>
</dbReference>
<dbReference type="InterPro" id="IPR041118">
    <property type="entry name" value="Rx_N"/>
</dbReference>
<reference evidence="11" key="1">
    <citation type="submission" date="2018-08" db="EMBL/GenBank/DDBJ databases">
        <authorList>
            <person name="Rossello M."/>
        </authorList>
    </citation>
    <scope>NUCLEOTIDE SEQUENCE [LARGE SCALE GENOMIC DNA]</scope>
    <source>
        <strain evidence="11">cv. Chinese Spring</strain>
    </source>
</reference>
<dbReference type="InterPro" id="IPR032675">
    <property type="entry name" value="LRR_dom_sf"/>
</dbReference>
<keyword evidence="2" id="KW-0433">Leucine-rich repeat</keyword>
<dbReference type="Gramene" id="TraesCS7B03G0444300.1">
    <property type="protein sequence ID" value="TraesCS7B03G0444300.1.CDS"/>
    <property type="gene ID" value="TraesCS7B03G0444300"/>
</dbReference>
<dbReference type="SUPFAM" id="SSF52540">
    <property type="entry name" value="P-loop containing nucleoside triphosphate hydrolases"/>
    <property type="match status" value="2"/>
</dbReference>
<dbReference type="Gramene" id="TraesCAD_scaffold_055154_01G000200.1">
    <property type="protein sequence ID" value="TraesCAD_scaffold_055154_01G000200.1"/>
    <property type="gene ID" value="TraesCAD_scaffold_055154_01G000200"/>
</dbReference>
<dbReference type="GO" id="GO:0009626">
    <property type="term" value="P:plant-type hypersensitive response"/>
    <property type="evidence" value="ECO:0007669"/>
    <property type="project" value="UniProtKB-ARBA"/>
</dbReference>
<evidence type="ECO:0000313" key="12">
    <source>
        <dbReference type="Proteomes" id="UP000019116"/>
    </source>
</evidence>
<dbReference type="GO" id="GO:0042742">
    <property type="term" value="P:defense response to bacterium"/>
    <property type="evidence" value="ECO:0007669"/>
    <property type="project" value="UniProtKB-ARBA"/>
</dbReference>
<dbReference type="KEGG" id="taes:123155950"/>
<dbReference type="InterPro" id="IPR027417">
    <property type="entry name" value="P-loop_NTPase"/>
</dbReference>
<gene>
    <name evidence="11" type="primary">LOC123155950</name>
</gene>
<dbReference type="InterPro" id="IPR042197">
    <property type="entry name" value="Apaf_helical"/>
</dbReference>
<dbReference type="Gramene" id="TraesCS7B02G164000.1">
    <property type="protein sequence ID" value="TraesCS7B02G164000.1"/>
    <property type="gene ID" value="TraesCS7B02G164000"/>
</dbReference>
<dbReference type="InterPro" id="IPR055414">
    <property type="entry name" value="LRR_R13L4/SHOC2-like"/>
</dbReference>
<feature type="domain" description="Disease resistance R13L4/SHOC-2-like LRR" evidence="10">
    <location>
        <begin position="946"/>
        <end position="1173"/>
    </location>
</feature>
<dbReference type="Gramene" id="TraesPARA_EIv1.0_2409540.1">
    <property type="protein sequence ID" value="TraesPARA_EIv1.0_2409540.1.CDS"/>
    <property type="gene ID" value="TraesPARA_EIv1.0_2409540"/>
</dbReference>
<dbReference type="Pfam" id="PF23598">
    <property type="entry name" value="LRR_14"/>
    <property type="match status" value="2"/>
</dbReference>
<reference evidence="11" key="2">
    <citation type="submission" date="2018-10" db="UniProtKB">
        <authorList>
            <consortium name="EnsemblPlants"/>
        </authorList>
    </citation>
    <scope>IDENTIFICATION</scope>
</reference>
<feature type="domain" description="Disease resistance protein winged helix" evidence="9">
    <location>
        <begin position="646"/>
        <end position="718"/>
    </location>
</feature>
<dbReference type="CDD" id="cd14798">
    <property type="entry name" value="RX-CC_like"/>
    <property type="match status" value="1"/>
</dbReference>
<dbReference type="Gene3D" id="3.40.50.300">
    <property type="entry name" value="P-loop containing nucleotide triphosphate hydrolases"/>
    <property type="match status" value="2"/>
</dbReference>
<protein>
    <submittedName>
        <fullName evidence="11">Uncharacterized protein</fullName>
    </submittedName>
</protein>
<evidence type="ECO:0000259" key="7">
    <source>
        <dbReference type="Pfam" id="PF00931"/>
    </source>
</evidence>
<feature type="domain" description="Disease resistance R13L4/SHOC-2-like LRR" evidence="10">
    <location>
        <begin position="769"/>
        <end position="870"/>
    </location>
</feature>
<sequence length="1219" mass="139333">MGLIEETVTSLTRAVLNRAIHYAESAIAKEAALHLGIQRDQTFIADELEMMQGFLMAAHDDRDSHNRVMKIWVKQVRDVAYNVEDCLQDFAVRVTVRRSWWRFPRKLLHRRRVAKKMKELRAKVEDVSQRNLRYHLIKASKPISADEQSLAVASATMSDIDEVRRQHEKAKVALVRLISKKDNDLRVIAVSRTNAICLGETSIVKRAYEDLKIHKKFECFAWIRLVRPFNSTKFLQSIARQLYVHYLQQAKQTEKNPADAQVLRKMGMMSEEDLANEFKTYISEKSYLIVIDDIHTVEEWDRIITCFPQSKKGSRIVVSAQQVEVASLCVGPENVAPEHRQLFADLHAFYEKSFQDAADLVETGSSSNISCMYNNNSLYRKSLVVLKESEPIGRDQEKSDTIEIITNGDSQHLEVVSVCGMGGLGKTTLIRDVYESQELSGMFEKSAFVTIMHPFNRGKLIESLSRQFGEKDVENMYQYLEGRKYLVVLDDLSSTTEWDAIKQHFPPTGTANRIIITTRKEDIAKHCSKRHKNIYNLQGLVYKNALDLFTQKIFGKITNLDDQYPELVEQAKLILKKCSGLPLAIVTIGGFLANQQNTPLEWRKLNEHISAELELNPDLGPIMTVLNKSFDGLPYYLKPCFLYMSIFPKDREVSRRRLVRRWIAEGYSREVRGRSAEEIAEGDFMELVSRSMLLPSQQSIHGRKGIDACQVHDLIREISIKKSTEENFVFTLEEGYGLSRRATVRHLAISENWKGDQSQFESIVDLSRVRSITVFGKWKPFFISDKMRLLRVLDLEGTPGLADHHLQHIGKLLHLKYFSIRGCDDIHHLPHSLGNLRQLQTLDVRDTRILKLPKTIIKLRMLTYLRLGRKSTDKKVSYEKLEEKLSNSMGNNRLCLLTSGSVMLCAACCAPRRFGYSEDMNRHDICTAACCARLPAVAKRLDRYGVLAPRGMRKLIGLHTLGVVNVARGAVIQDIKKLTWLRKLAVTGVNGRNGEKFCSAINNLNRLESLSIRSEGEPGLCECLHWMTSPLENLQSLKLYGNLIKLPRWVQRLQNLVKLNLRSTRLSGHDGDVEVLGRMPNLAILHLLEKSFQGEELRFQIGIFRSLTVLVFGNFGDIKLVKFDQGAMPKLEQLQVRNDWRVSAENGCSANEVAFSGLDFLPSIKEARLWLNIIPDEQLKEIPDEVFLKASNFEEHFRTQLANNPRNPILKVGELENQD</sequence>
<dbReference type="Gene3D" id="3.80.10.10">
    <property type="entry name" value="Ribonuclease Inhibitor"/>
    <property type="match status" value="2"/>
</dbReference>
<dbReference type="AlphaFoldDB" id="A0A3B6SJM5"/>
<evidence type="ECO:0000259" key="9">
    <source>
        <dbReference type="Pfam" id="PF23559"/>
    </source>
</evidence>
<dbReference type="InterPro" id="IPR036388">
    <property type="entry name" value="WH-like_DNA-bd_sf"/>
</dbReference>
<evidence type="ECO:0000259" key="10">
    <source>
        <dbReference type="Pfam" id="PF23598"/>
    </source>
</evidence>
<dbReference type="SUPFAM" id="SSF52047">
    <property type="entry name" value="RNI-like"/>
    <property type="match status" value="1"/>
</dbReference>
<evidence type="ECO:0000256" key="4">
    <source>
        <dbReference type="ARBA" id="ARBA00022741"/>
    </source>
</evidence>
<dbReference type="EnsemblPlants" id="TraesCS7B02G164000.1">
    <property type="protein sequence ID" value="TraesCS7B02G164000.1"/>
    <property type="gene ID" value="TraesCS7B02G164000"/>
</dbReference>
<feature type="domain" description="NB-ARC" evidence="7">
    <location>
        <begin position="197"/>
        <end position="336"/>
    </location>
</feature>
<evidence type="ECO:0000259" key="8">
    <source>
        <dbReference type="Pfam" id="PF18052"/>
    </source>
</evidence>
<dbReference type="GO" id="GO:0002758">
    <property type="term" value="P:innate immune response-activating signaling pathway"/>
    <property type="evidence" value="ECO:0007669"/>
    <property type="project" value="UniProtKB-ARBA"/>
</dbReference>
<dbReference type="Gramene" id="TraesROB_scaffold_043464_01G000100.1">
    <property type="protein sequence ID" value="TraesROB_scaffold_043464_01G000100.1"/>
    <property type="gene ID" value="TraesROB_scaffold_043464_01G000100"/>
</dbReference>
<dbReference type="InterPro" id="IPR044974">
    <property type="entry name" value="Disease_R_plants"/>
</dbReference>
<dbReference type="OrthoDB" id="674604at2759"/>
<dbReference type="Gramene" id="TraesWEE_scaffold_099327_01G000200.1">
    <property type="protein sequence ID" value="TraesWEE_scaffold_099327_01G000200.1"/>
    <property type="gene ID" value="TraesWEE_scaffold_099327_01G000200"/>
</dbReference>
<dbReference type="Pfam" id="PF18052">
    <property type="entry name" value="Rx_N"/>
    <property type="match status" value="1"/>
</dbReference>
<accession>A0A3B6SJM5</accession>
<dbReference type="Pfam" id="PF00931">
    <property type="entry name" value="NB-ARC"/>
    <property type="match status" value="2"/>
</dbReference>
<comment type="similarity">
    <text evidence="1">Belongs to the disease resistance NB-LRR family.</text>
</comment>
<dbReference type="Gene3D" id="1.20.5.4130">
    <property type="match status" value="1"/>
</dbReference>
<dbReference type="PANTHER" id="PTHR23155:SF1114">
    <property type="entry name" value="OS02G0475500 PROTEIN"/>
    <property type="match status" value="1"/>
</dbReference>
<dbReference type="PRINTS" id="PR00364">
    <property type="entry name" value="DISEASERSIST"/>
</dbReference>
<dbReference type="Pfam" id="PF23559">
    <property type="entry name" value="WHD_DRP"/>
    <property type="match status" value="1"/>
</dbReference>
<dbReference type="Proteomes" id="UP000019116">
    <property type="component" value="Chromosome 7B"/>
</dbReference>
<dbReference type="PANTHER" id="PTHR23155">
    <property type="entry name" value="DISEASE RESISTANCE PROTEIN RP"/>
    <property type="match status" value="1"/>
</dbReference>
<feature type="domain" description="NB-ARC" evidence="7">
    <location>
        <begin position="410"/>
        <end position="555"/>
    </location>
</feature>
<keyword evidence="12" id="KW-1185">Reference proteome</keyword>
<evidence type="ECO:0000256" key="5">
    <source>
        <dbReference type="ARBA" id="ARBA00022821"/>
    </source>
</evidence>
<dbReference type="Gramene" id="TraesKAR7B01G0160730.1">
    <property type="protein sequence ID" value="cds.TraesKAR7B01G0160730.1"/>
    <property type="gene ID" value="TraesKAR7B01G0160730"/>
</dbReference>
<feature type="domain" description="Disease resistance N-terminal" evidence="8">
    <location>
        <begin position="16"/>
        <end position="102"/>
    </location>
</feature>
<proteinExistence type="inferred from homology"/>
<keyword evidence="4" id="KW-0547">Nucleotide-binding</keyword>
<keyword evidence="5" id="KW-0611">Plant defense</keyword>
<dbReference type="RefSeq" id="XP_044430036.1">
    <property type="nucleotide sequence ID" value="XM_044574101.1"/>
</dbReference>
<dbReference type="FunFam" id="1.10.10.10:FF:000322">
    <property type="entry name" value="Probable disease resistance protein At1g63360"/>
    <property type="match status" value="1"/>
</dbReference>
<dbReference type="Gramene" id="TraesCLE_scaffold_035808_01G000100.1">
    <property type="protein sequence ID" value="TraesCLE_scaffold_035808_01G000100.1"/>
    <property type="gene ID" value="TraesCLE_scaffold_035808_01G000100"/>
</dbReference>
<organism evidence="11">
    <name type="scientific">Triticum aestivum</name>
    <name type="common">Wheat</name>
    <dbReference type="NCBI Taxonomy" id="4565"/>
    <lineage>
        <taxon>Eukaryota</taxon>
        <taxon>Viridiplantae</taxon>
        <taxon>Streptophyta</taxon>
        <taxon>Embryophyta</taxon>
        <taxon>Tracheophyta</taxon>
        <taxon>Spermatophyta</taxon>
        <taxon>Magnoliopsida</taxon>
        <taxon>Liliopsida</taxon>
        <taxon>Poales</taxon>
        <taxon>Poaceae</taxon>
        <taxon>BOP clade</taxon>
        <taxon>Pooideae</taxon>
        <taxon>Triticodae</taxon>
        <taxon>Triticeae</taxon>
        <taxon>Triticinae</taxon>
        <taxon>Triticum</taxon>
    </lineage>
</organism>
<dbReference type="InterPro" id="IPR058922">
    <property type="entry name" value="WHD_DRP"/>
</dbReference>
<dbReference type="OMA" id="DSHNRVM"/>
<name>A0A3B6SJM5_WHEAT</name>
<dbReference type="GO" id="GO:0043531">
    <property type="term" value="F:ADP binding"/>
    <property type="evidence" value="ECO:0007669"/>
    <property type="project" value="InterPro"/>
</dbReference>
<dbReference type="InterPro" id="IPR038005">
    <property type="entry name" value="RX-like_CC"/>
</dbReference>
<evidence type="ECO:0000256" key="2">
    <source>
        <dbReference type="ARBA" id="ARBA00022614"/>
    </source>
</evidence>
<dbReference type="Gene3D" id="1.10.10.10">
    <property type="entry name" value="Winged helix-like DNA-binding domain superfamily/Winged helix DNA-binding domain"/>
    <property type="match status" value="1"/>
</dbReference>
<keyword evidence="3" id="KW-0677">Repeat</keyword>
<evidence type="ECO:0000256" key="6">
    <source>
        <dbReference type="ARBA" id="ARBA00023054"/>
    </source>
</evidence>